<gene>
    <name evidence="8" type="ORF">AaeL_AAEL009226</name>
</gene>
<evidence type="ECO:0000259" key="7">
    <source>
        <dbReference type="PROSITE" id="PS50940"/>
    </source>
</evidence>
<keyword evidence="5" id="KW-0325">Glycoprotein</keyword>
<reference evidence="8" key="2">
    <citation type="journal article" date="2007" name="Science">
        <title>Genome sequence of Aedes aegypti, a major arbovirus vector.</title>
        <authorList>
            <person name="Nene V."/>
            <person name="Wortman J.R."/>
            <person name="Lawson D."/>
            <person name="Haas B."/>
            <person name="Kodira C."/>
            <person name="Tu Z.J."/>
            <person name="Loftus B."/>
            <person name="Xi Z."/>
            <person name="Megy K."/>
            <person name="Grabherr M."/>
            <person name="Ren Q."/>
            <person name="Zdobnov E.M."/>
            <person name="Lobo N.F."/>
            <person name="Campbell K.S."/>
            <person name="Brown S.E."/>
            <person name="Bonaldo M.F."/>
            <person name="Zhu J."/>
            <person name="Sinkins S.P."/>
            <person name="Hogenkamp D.G."/>
            <person name="Amedeo P."/>
            <person name="Arensburger P."/>
            <person name="Atkinson P.W."/>
            <person name="Bidwell S."/>
            <person name="Biedler J."/>
            <person name="Birney E."/>
            <person name="Bruggner R.V."/>
            <person name="Costas J."/>
            <person name="Coy M.R."/>
            <person name="Crabtree J."/>
            <person name="Crawford M."/>
            <person name="Debruyn B."/>
            <person name="Decaprio D."/>
            <person name="Eiglmeier K."/>
            <person name="Eisenstadt E."/>
            <person name="El-Dorry H."/>
            <person name="Gelbart W.M."/>
            <person name="Gomes S.L."/>
            <person name="Hammond M."/>
            <person name="Hannick L.I."/>
            <person name="Hogan J.R."/>
            <person name="Holmes M.H."/>
            <person name="Jaffe D."/>
            <person name="Johnston J.S."/>
            <person name="Kennedy R.C."/>
            <person name="Koo H."/>
            <person name="Kravitz S."/>
            <person name="Kriventseva E.V."/>
            <person name="Kulp D."/>
            <person name="Labutti K."/>
            <person name="Lee E."/>
            <person name="Li S."/>
            <person name="Lovin D.D."/>
            <person name="Mao C."/>
            <person name="Mauceli E."/>
            <person name="Menck C.F."/>
            <person name="Miller J.R."/>
            <person name="Montgomery P."/>
            <person name="Mori A."/>
            <person name="Nascimento A.L."/>
            <person name="Naveira H.F."/>
            <person name="Nusbaum C."/>
            <person name="O'leary S."/>
            <person name="Orvis J."/>
            <person name="Pertea M."/>
            <person name="Quesneville H."/>
            <person name="Reidenbach K.R."/>
            <person name="Rogers Y.H."/>
            <person name="Roth C.W."/>
            <person name="Schneider J.R."/>
            <person name="Schatz M."/>
            <person name="Shumway M."/>
            <person name="Stanke M."/>
            <person name="Stinson E.O."/>
            <person name="Tubio J.M."/>
            <person name="Vanzee J.P."/>
            <person name="Verjovski-Almeida S."/>
            <person name="Werner D."/>
            <person name="White O."/>
            <person name="Wyder S."/>
            <person name="Zeng Q."/>
            <person name="Zhao Q."/>
            <person name="Zhao Y."/>
            <person name="Hill C.A."/>
            <person name="Raikhel A.S."/>
            <person name="Soares M.B."/>
            <person name="Knudson D.L."/>
            <person name="Lee N.H."/>
            <person name="Galagan J."/>
            <person name="Salzberg S.L."/>
            <person name="Paulsen I.T."/>
            <person name="Dimopoulos G."/>
            <person name="Collins F.H."/>
            <person name="Birren B."/>
            <person name="Fraser-Liggett C.M."/>
            <person name="Severson D.W."/>
        </authorList>
    </citation>
    <scope>NUCLEOTIDE SEQUENCE [LARGE SCALE GENOMIC DNA]</scope>
    <source>
        <strain evidence="8">Liverpool</strain>
    </source>
</reference>
<protein>
    <submittedName>
        <fullName evidence="8">AAEL009226-PA</fullName>
    </submittedName>
</protein>
<evidence type="ECO:0000256" key="1">
    <source>
        <dbReference type="ARBA" id="ARBA00022669"/>
    </source>
</evidence>
<dbReference type="Gene3D" id="2.170.140.10">
    <property type="entry name" value="Chitin binding domain"/>
    <property type="match status" value="1"/>
</dbReference>
<proteinExistence type="predicted"/>
<dbReference type="InterPro" id="IPR051940">
    <property type="entry name" value="Chitin_bind-dev_reg"/>
</dbReference>
<evidence type="ECO:0000256" key="4">
    <source>
        <dbReference type="ARBA" id="ARBA00023157"/>
    </source>
</evidence>
<dbReference type="EMBL" id="CH477566">
    <property type="protein sequence ID" value="EAT38920.1"/>
    <property type="molecule type" value="Genomic_DNA"/>
</dbReference>
<dbReference type="OMA" id="DWPANTY"/>
<reference evidence="8" key="3">
    <citation type="submission" date="2012-09" db="EMBL/GenBank/DDBJ databases">
        <authorList>
            <consortium name="VectorBase"/>
        </authorList>
    </citation>
    <scope>NUCLEOTIDE SEQUENCE</scope>
    <source>
        <strain evidence="8">Liverpool</strain>
    </source>
</reference>
<dbReference type="GO" id="GO:0005576">
    <property type="term" value="C:extracellular region"/>
    <property type="evidence" value="ECO:0007669"/>
    <property type="project" value="InterPro"/>
</dbReference>
<evidence type="ECO:0000313" key="9">
    <source>
        <dbReference type="Proteomes" id="UP000682892"/>
    </source>
</evidence>
<dbReference type="PANTHER" id="PTHR23301:SF0">
    <property type="entry name" value="CHITIN-BINDING TYPE-2 DOMAIN-CONTAINING PROTEIN-RELATED"/>
    <property type="match status" value="1"/>
</dbReference>
<dbReference type="HOGENOM" id="CLU_1983374_0_0_1"/>
<sequence length="126" mass="13764">MLLYLRYPVVFLLTLLPLKASTDSRCPANPSQTVHLPNPTDCGKFLTCVWGNTVQQSCPAGLHWNARLQVCDWPANTYCASEHVLSSTRKPPVPNCDRSHLCTIAEQMGLDCSSIVLGSSNDGSCQ</sequence>
<dbReference type="Pfam" id="PF01607">
    <property type="entry name" value="CBM_14"/>
    <property type="match status" value="1"/>
</dbReference>
<evidence type="ECO:0000256" key="6">
    <source>
        <dbReference type="SAM" id="SignalP"/>
    </source>
</evidence>
<dbReference type="SMART" id="SM00494">
    <property type="entry name" value="ChtBD2"/>
    <property type="match status" value="1"/>
</dbReference>
<feature type="signal peptide" evidence="6">
    <location>
        <begin position="1"/>
        <end position="24"/>
    </location>
</feature>
<dbReference type="SUPFAM" id="SSF57625">
    <property type="entry name" value="Invertebrate chitin-binding proteins"/>
    <property type="match status" value="1"/>
</dbReference>
<keyword evidence="2 6" id="KW-0732">Signal</keyword>
<name>Q16WH7_AEDAE</name>
<dbReference type="InterPro" id="IPR002557">
    <property type="entry name" value="Chitin-bd_dom"/>
</dbReference>
<dbReference type="InterPro" id="IPR036508">
    <property type="entry name" value="Chitin-bd_dom_sf"/>
</dbReference>
<accession>Q16WH7</accession>
<dbReference type="PROSITE" id="PS50940">
    <property type="entry name" value="CHIT_BIND_II"/>
    <property type="match status" value="1"/>
</dbReference>
<evidence type="ECO:0000313" key="8">
    <source>
        <dbReference type="EMBL" id="EAT38920.1"/>
    </source>
</evidence>
<evidence type="ECO:0000256" key="3">
    <source>
        <dbReference type="ARBA" id="ARBA00022737"/>
    </source>
</evidence>
<dbReference type="AlphaFoldDB" id="Q16WH7"/>
<keyword evidence="1" id="KW-0147">Chitin-binding</keyword>
<dbReference type="Proteomes" id="UP000682892">
    <property type="component" value="Chromosome 2"/>
</dbReference>
<keyword evidence="4" id="KW-1015">Disulfide bond</keyword>
<dbReference type="GO" id="GO:0008061">
    <property type="term" value="F:chitin binding"/>
    <property type="evidence" value="ECO:0007669"/>
    <property type="project" value="UniProtKB-KW"/>
</dbReference>
<feature type="domain" description="Chitin-binding type-2" evidence="7">
    <location>
        <begin position="23"/>
        <end position="81"/>
    </location>
</feature>
<reference evidence="8" key="1">
    <citation type="submission" date="2005-10" db="EMBL/GenBank/DDBJ databases">
        <authorList>
            <person name="Loftus B.J."/>
            <person name="Nene V.M."/>
            <person name="Hannick L.I."/>
            <person name="Bidwell S."/>
            <person name="Haas B."/>
            <person name="Amedeo P."/>
            <person name="Orvis J."/>
            <person name="Wortman J.R."/>
            <person name="White O.R."/>
            <person name="Salzberg S."/>
            <person name="Shumway M."/>
            <person name="Koo H."/>
            <person name="Zhao Y."/>
            <person name="Holmes M."/>
            <person name="Miller J."/>
            <person name="Schatz M."/>
            <person name="Pop M."/>
            <person name="Pai G."/>
            <person name="Utterback T."/>
            <person name="Rogers Y.-H."/>
            <person name="Kravitz S."/>
            <person name="Fraser C.M."/>
        </authorList>
    </citation>
    <scope>NUCLEOTIDE SEQUENCE</scope>
    <source>
        <strain evidence="8">Liverpool</strain>
    </source>
</reference>
<evidence type="ECO:0000256" key="5">
    <source>
        <dbReference type="ARBA" id="ARBA00023180"/>
    </source>
</evidence>
<keyword evidence="3" id="KW-0677">Repeat</keyword>
<evidence type="ECO:0000256" key="2">
    <source>
        <dbReference type="ARBA" id="ARBA00022729"/>
    </source>
</evidence>
<feature type="chain" id="PRO_5035167327" evidence="6">
    <location>
        <begin position="25"/>
        <end position="126"/>
    </location>
</feature>
<organism evidence="8 9">
    <name type="scientific">Aedes aegypti</name>
    <name type="common">Yellowfever mosquito</name>
    <name type="synonym">Culex aegypti</name>
    <dbReference type="NCBI Taxonomy" id="7159"/>
    <lineage>
        <taxon>Eukaryota</taxon>
        <taxon>Metazoa</taxon>
        <taxon>Ecdysozoa</taxon>
        <taxon>Arthropoda</taxon>
        <taxon>Hexapoda</taxon>
        <taxon>Insecta</taxon>
        <taxon>Pterygota</taxon>
        <taxon>Neoptera</taxon>
        <taxon>Endopterygota</taxon>
        <taxon>Diptera</taxon>
        <taxon>Nematocera</taxon>
        <taxon>Culicoidea</taxon>
        <taxon>Culicidae</taxon>
        <taxon>Culicinae</taxon>
        <taxon>Aedini</taxon>
        <taxon>Aedes</taxon>
        <taxon>Stegomyia</taxon>
    </lineage>
</organism>
<dbReference type="CAZy" id="CBM14">
    <property type="family name" value="Carbohydrate-Binding Module Family 14"/>
</dbReference>
<dbReference type="PANTHER" id="PTHR23301">
    <property type="entry name" value="CHITIN BINDING PERITROPHIN-A"/>
    <property type="match status" value="1"/>
</dbReference>